<dbReference type="STRING" id="44252.DJ90_2756"/>
<dbReference type="InterPro" id="IPR036890">
    <property type="entry name" value="HATPase_C_sf"/>
</dbReference>
<dbReference type="InterPro" id="IPR003660">
    <property type="entry name" value="HAMP_dom"/>
</dbReference>
<keyword evidence="6 7" id="KW-0472">Membrane</keyword>
<dbReference type="InterPro" id="IPR010559">
    <property type="entry name" value="Sig_transdc_His_kin_internal"/>
</dbReference>
<dbReference type="GeneID" id="77006942"/>
<keyword evidence="11" id="KW-1185">Reference proteome</keyword>
<evidence type="ECO:0000256" key="3">
    <source>
        <dbReference type="ARBA" id="ARBA00022553"/>
    </source>
</evidence>
<keyword evidence="7" id="KW-0812">Transmembrane</keyword>
<evidence type="ECO:0000256" key="7">
    <source>
        <dbReference type="SAM" id="Phobius"/>
    </source>
</evidence>
<protein>
    <submittedName>
        <fullName evidence="9">HAMP domain protein</fullName>
    </submittedName>
    <submittedName>
        <fullName evidence="10">HAMP domain-containing protein</fullName>
    </submittedName>
</protein>
<dbReference type="PANTHER" id="PTHR34220:SF7">
    <property type="entry name" value="SENSOR HISTIDINE KINASE YPDA"/>
    <property type="match status" value="1"/>
</dbReference>
<dbReference type="Gene3D" id="6.10.340.10">
    <property type="match status" value="1"/>
</dbReference>
<evidence type="ECO:0000256" key="4">
    <source>
        <dbReference type="ARBA" id="ARBA00022679"/>
    </source>
</evidence>
<dbReference type="EMBL" id="WNZZ01000002">
    <property type="protein sequence ID" value="MUG21592.1"/>
    <property type="molecule type" value="Genomic_DNA"/>
</dbReference>
<comment type="caution">
    <text evidence="9">The sequence shown here is derived from an EMBL/GenBank/DDBJ whole genome shotgun (WGS) entry which is preliminary data.</text>
</comment>
<evidence type="ECO:0000313" key="12">
    <source>
        <dbReference type="Proteomes" id="UP000442469"/>
    </source>
</evidence>
<dbReference type="Pfam" id="PF02518">
    <property type="entry name" value="HATPase_c"/>
    <property type="match status" value="1"/>
</dbReference>
<keyword evidence="4" id="KW-0808">Transferase</keyword>
<organism evidence="9 11">
    <name type="scientific">Paenibacillus macerans</name>
    <name type="common">Bacillus macerans</name>
    <dbReference type="NCBI Taxonomy" id="44252"/>
    <lineage>
        <taxon>Bacteria</taxon>
        <taxon>Bacillati</taxon>
        <taxon>Bacillota</taxon>
        <taxon>Bacilli</taxon>
        <taxon>Bacillales</taxon>
        <taxon>Paenibacillaceae</taxon>
        <taxon>Paenibacillus</taxon>
    </lineage>
</organism>
<comment type="subcellular location">
    <subcellularLocation>
        <location evidence="1">Cell membrane</location>
        <topology evidence="1">Multi-pass membrane protein</topology>
    </subcellularLocation>
</comment>
<dbReference type="GO" id="GO:0000155">
    <property type="term" value="F:phosphorelay sensor kinase activity"/>
    <property type="evidence" value="ECO:0007669"/>
    <property type="project" value="InterPro"/>
</dbReference>
<accession>A0A090ZEW0</accession>
<dbReference type="SUPFAM" id="SSF55874">
    <property type="entry name" value="ATPase domain of HSP90 chaperone/DNA topoisomerase II/histidine kinase"/>
    <property type="match status" value="1"/>
</dbReference>
<dbReference type="AlphaFoldDB" id="A0A090ZEW0"/>
<dbReference type="Gene3D" id="3.30.565.10">
    <property type="entry name" value="Histidine kinase-like ATPase, C-terminal domain"/>
    <property type="match status" value="1"/>
</dbReference>
<reference evidence="10 12" key="2">
    <citation type="submission" date="2019-11" db="EMBL/GenBank/DDBJ databases">
        <title>Draft genome sequences of five Paenibacillus species of dairy origin.</title>
        <authorList>
            <person name="Olajide A.M."/>
            <person name="Chen S."/>
            <person name="Lapointe G."/>
        </authorList>
    </citation>
    <scope>NUCLEOTIDE SEQUENCE [LARGE SCALE GENOMIC DNA]</scope>
    <source>
        <strain evidence="10 12">3CT49</strain>
    </source>
</reference>
<dbReference type="OrthoDB" id="9776552at2"/>
<keyword evidence="7" id="KW-1133">Transmembrane helix</keyword>
<evidence type="ECO:0000259" key="8">
    <source>
        <dbReference type="PROSITE" id="PS50885"/>
    </source>
</evidence>
<dbReference type="PROSITE" id="PS50885">
    <property type="entry name" value="HAMP"/>
    <property type="match status" value="1"/>
</dbReference>
<evidence type="ECO:0000256" key="5">
    <source>
        <dbReference type="ARBA" id="ARBA00022777"/>
    </source>
</evidence>
<evidence type="ECO:0000256" key="2">
    <source>
        <dbReference type="ARBA" id="ARBA00022475"/>
    </source>
</evidence>
<evidence type="ECO:0000313" key="9">
    <source>
        <dbReference type="EMBL" id="KFN09157.1"/>
    </source>
</evidence>
<dbReference type="Proteomes" id="UP000442469">
    <property type="component" value="Unassembled WGS sequence"/>
</dbReference>
<dbReference type="GO" id="GO:0005886">
    <property type="term" value="C:plasma membrane"/>
    <property type="evidence" value="ECO:0007669"/>
    <property type="project" value="UniProtKB-SubCell"/>
</dbReference>
<evidence type="ECO:0000256" key="1">
    <source>
        <dbReference type="ARBA" id="ARBA00004651"/>
    </source>
</evidence>
<feature type="transmembrane region" description="Helical" evidence="7">
    <location>
        <begin position="286"/>
        <end position="305"/>
    </location>
</feature>
<dbReference type="Proteomes" id="UP000029278">
    <property type="component" value="Unassembled WGS sequence"/>
</dbReference>
<evidence type="ECO:0000256" key="6">
    <source>
        <dbReference type="ARBA" id="ARBA00023136"/>
    </source>
</evidence>
<keyword evidence="5" id="KW-0418">Kinase</keyword>
<gene>
    <name evidence="9" type="ORF">DJ90_2756</name>
    <name evidence="10" type="ORF">GNQ08_03995</name>
</gene>
<feature type="transmembrane region" description="Helical" evidence="7">
    <location>
        <begin position="15"/>
        <end position="37"/>
    </location>
</feature>
<feature type="domain" description="HAMP" evidence="8">
    <location>
        <begin position="307"/>
        <end position="359"/>
    </location>
</feature>
<dbReference type="PANTHER" id="PTHR34220">
    <property type="entry name" value="SENSOR HISTIDINE KINASE YPDA"/>
    <property type="match status" value="1"/>
</dbReference>
<dbReference type="HOGENOM" id="CLU_020473_6_0_9"/>
<dbReference type="InterPro" id="IPR003594">
    <property type="entry name" value="HATPase_dom"/>
</dbReference>
<sequence length="582" mass="67243">MNRLLHNTRLRNKMLLVYFLCIFTPMIVTNAIFYSLISNNVREGRIKDIDLAVEQIKNEFRSQVDDAVGLSSFFYADLKTNEILERNFANTEDYVEAYDDYLRRVLNSYHPVSLYLQNMMIYVNNPTLLNSGNIGYLSDDIRSEDWYRMAAGSDRTQPVFARTKTDDGHFASFSLIRRLDYFANRMSKEKLLKIDFKTIDLVSLFSNLNVQGDMYLINPDGGIEYTTNGEIDWQGGNETAFASLGSDKTIRFVKEYRGVSYLEGWKIAGIVSEDEIVKEVRDSRDFILWSGGVMMIIPTIIILIITRSINLRIIQILKQMKKVKSQSFEPIQGEAYKDEIGQLTLEFNRMILQIKSLIHDVYLAEIQKKSLELERRKAQLNALQSQMNPHFLFNALETIRMRSLLKKERDTAKIIHSMAKFFRGSLTWNKDLVSVKEELEFILCFLDIQKYRFEDKLDCRIAVAPEAYECLVPKMAFLPFVENACIHGIEPLKHGGMIEIRIDATEDELTFTVRDNGIGMDDATVNKLYRYLEAEETMGERIGVQNAIYRTKIIYGEKIRFSLNSRPGEGTCVMLAIPNEKS</sequence>
<proteinExistence type="predicted"/>
<dbReference type="InterPro" id="IPR050640">
    <property type="entry name" value="Bact_2-comp_sensor_kinase"/>
</dbReference>
<dbReference type="PATRIC" id="fig|44252.3.peg.2685"/>
<dbReference type="Pfam" id="PF06580">
    <property type="entry name" value="His_kinase"/>
    <property type="match status" value="1"/>
</dbReference>
<evidence type="ECO:0000313" key="10">
    <source>
        <dbReference type="EMBL" id="MUG21592.1"/>
    </source>
</evidence>
<keyword evidence="2" id="KW-1003">Cell membrane</keyword>
<dbReference type="RefSeq" id="WP_036622625.1">
    <property type="nucleotide sequence ID" value="NZ_BGML01000003.1"/>
</dbReference>
<keyword evidence="3" id="KW-0597">Phosphoprotein</keyword>
<evidence type="ECO:0000313" key="11">
    <source>
        <dbReference type="Proteomes" id="UP000029278"/>
    </source>
</evidence>
<name>A0A090ZEW0_PAEMA</name>
<reference evidence="9 11" key="1">
    <citation type="submission" date="2014-04" db="EMBL/GenBank/DDBJ databases">
        <authorList>
            <person name="Bishop-Lilly K.A."/>
            <person name="Broomall S.M."/>
            <person name="Chain P.S."/>
            <person name="Chertkov O."/>
            <person name="Coyne S.R."/>
            <person name="Daligault H.E."/>
            <person name="Davenport K.W."/>
            <person name="Erkkila T."/>
            <person name="Frey K.G."/>
            <person name="Gibbons H.S."/>
            <person name="Gu W."/>
            <person name="Jaissle J."/>
            <person name="Johnson S.L."/>
            <person name="Koroleva G.I."/>
            <person name="Ladner J.T."/>
            <person name="Lo C.-C."/>
            <person name="Minogue T.D."/>
            <person name="Munk C."/>
            <person name="Palacios G.F."/>
            <person name="Redden C.L."/>
            <person name="Rosenzweig C.N."/>
            <person name="Scholz M.B."/>
            <person name="Teshima H."/>
            <person name="Xu Y."/>
        </authorList>
    </citation>
    <scope>NUCLEOTIDE SEQUENCE [LARGE SCALE GENOMIC DNA]</scope>
    <source>
        <strain evidence="9 11">8244</strain>
    </source>
</reference>
<dbReference type="EMBL" id="JMQA01000024">
    <property type="protein sequence ID" value="KFN09157.1"/>
    <property type="molecule type" value="Genomic_DNA"/>
</dbReference>